<reference evidence="2 3" key="1">
    <citation type="submission" date="2017-02" db="EMBL/GenBank/DDBJ databases">
        <title>The new phylogeny of genus Mycobacterium.</title>
        <authorList>
            <person name="Tortoli E."/>
            <person name="Trovato A."/>
            <person name="Cirillo D.M."/>
        </authorList>
    </citation>
    <scope>NUCLEOTIDE SEQUENCE [LARGE SCALE GENOMIC DNA]</scope>
    <source>
        <strain evidence="2 3">DSM 45145</strain>
    </source>
</reference>
<evidence type="ECO:0000313" key="2">
    <source>
        <dbReference type="EMBL" id="ORB17031.1"/>
    </source>
</evidence>
<dbReference type="OrthoDB" id="3734119at2"/>
<sequence length="69" mass="8088">MGTSTQRAGEYRRRMRDRKYRPVQVWVPDVRSERFAAEAHRESLALAEADRQSDDMEFVEAISELADDE</sequence>
<gene>
    <name evidence="1" type="primary">mazE</name>
    <name evidence="2" type="ORF">BST37_04750</name>
    <name evidence="1" type="ORF">MNVI_29680</name>
</gene>
<dbReference type="Proteomes" id="UP000466894">
    <property type="component" value="Chromosome"/>
</dbReference>
<dbReference type="KEGG" id="mnv:MNVI_29680"/>
<organism evidence="1 4">
    <name type="scientific">Mycobacterium noviomagense</name>
    <dbReference type="NCBI Taxonomy" id="459858"/>
    <lineage>
        <taxon>Bacteria</taxon>
        <taxon>Bacillati</taxon>
        <taxon>Actinomycetota</taxon>
        <taxon>Actinomycetes</taxon>
        <taxon>Mycobacteriales</taxon>
        <taxon>Mycobacteriaceae</taxon>
        <taxon>Mycobacterium</taxon>
    </lineage>
</organism>
<dbReference type="Pfam" id="PF11455">
    <property type="entry name" value="MazE-like"/>
    <property type="match status" value="1"/>
</dbReference>
<evidence type="ECO:0000313" key="1">
    <source>
        <dbReference type="EMBL" id="BBY07650.1"/>
    </source>
</evidence>
<dbReference type="InterPro" id="IPR021558">
    <property type="entry name" value="MazE-like"/>
</dbReference>
<dbReference type="AlphaFoldDB" id="A0A7I7PGE6"/>
<dbReference type="Proteomes" id="UP000192374">
    <property type="component" value="Unassembled WGS sequence"/>
</dbReference>
<accession>A0A7I7PGE6</accession>
<proteinExistence type="predicted"/>
<keyword evidence="3" id="KW-1185">Reference proteome</keyword>
<reference evidence="1" key="3">
    <citation type="submission" date="2020-02" db="EMBL/GenBank/DDBJ databases">
        <authorList>
            <person name="Matsumoto Y."/>
            <person name="Motooka D."/>
            <person name="Nakamura S."/>
        </authorList>
    </citation>
    <scope>NUCLEOTIDE SEQUENCE</scope>
    <source>
        <strain evidence="1">JCM 16367</strain>
    </source>
</reference>
<name>A0A7I7PGE6_9MYCO</name>
<evidence type="ECO:0000313" key="3">
    <source>
        <dbReference type="Proteomes" id="UP000192374"/>
    </source>
</evidence>
<dbReference type="RefSeq" id="WP_083086125.1">
    <property type="nucleotide sequence ID" value="NZ_AP022583.1"/>
</dbReference>
<dbReference type="EMBL" id="AP022583">
    <property type="protein sequence ID" value="BBY07650.1"/>
    <property type="molecule type" value="Genomic_DNA"/>
</dbReference>
<reference evidence="1 4" key="2">
    <citation type="journal article" date="2019" name="Emerg. Microbes Infect.">
        <title>Comprehensive subspecies identification of 175 nontuberculous mycobacteria species based on 7547 genomic profiles.</title>
        <authorList>
            <person name="Matsumoto Y."/>
            <person name="Kinjo T."/>
            <person name="Motooka D."/>
            <person name="Nabeya D."/>
            <person name="Jung N."/>
            <person name="Uechi K."/>
            <person name="Horii T."/>
            <person name="Iida T."/>
            <person name="Fujita J."/>
            <person name="Nakamura S."/>
        </authorList>
    </citation>
    <scope>NUCLEOTIDE SEQUENCE [LARGE SCALE GENOMIC DNA]</scope>
    <source>
        <strain evidence="1 4">JCM 16367</strain>
    </source>
</reference>
<dbReference type="EMBL" id="MVIC01000005">
    <property type="protein sequence ID" value="ORB17031.1"/>
    <property type="molecule type" value="Genomic_DNA"/>
</dbReference>
<protein>
    <submittedName>
        <fullName evidence="1">Antitoxin MazE</fullName>
    </submittedName>
</protein>
<evidence type="ECO:0000313" key="4">
    <source>
        <dbReference type="Proteomes" id="UP000466894"/>
    </source>
</evidence>